<sequence>MMTWKRSQPLMKMKMKMKLCNVIYYITHKIFSSFFLGPSFCQ</sequence>
<name>A0A2P2NJ18_RHIMU</name>
<reference evidence="1" key="1">
    <citation type="submission" date="2018-02" db="EMBL/GenBank/DDBJ databases">
        <title>Rhizophora mucronata_Transcriptome.</title>
        <authorList>
            <person name="Meera S.P."/>
            <person name="Sreeshan A."/>
            <person name="Augustine A."/>
        </authorList>
    </citation>
    <scope>NUCLEOTIDE SEQUENCE</scope>
    <source>
        <tissue evidence="1">Leaf</tissue>
    </source>
</reference>
<accession>A0A2P2NJ18</accession>
<organism evidence="1">
    <name type="scientific">Rhizophora mucronata</name>
    <name type="common">Asiatic mangrove</name>
    <dbReference type="NCBI Taxonomy" id="61149"/>
    <lineage>
        <taxon>Eukaryota</taxon>
        <taxon>Viridiplantae</taxon>
        <taxon>Streptophyta</taxon>
        <taxon>Embryophyta</taxon>
        <taxon>Tracheophyta</taxon>
        <taxon>Spermatophyta</taxon>
        <taxon>Magnoliopsida</taxon>
        <taxon>eudicotyledons</taxon>
        <taxon>Gunneridae</taxon>
        <taxon>Pentapetalae</taxon>
        <taxon>rosids</taxon>
        <taxon>fabids</taxon>
        <taxon>Malpighiales</taxon>
        <taxon>Rhizophoraceae</taxon>
        <taxon>Rhizophora</taxon>
    </lineage>
</organism>
<dbReference type="EMBL" id="GGEC01061950">
    <property type="protein sequence ID" value="MBX42434.1"/>
    <property type="molecule type" value="Transcribed_RNA"/>
</dbReference>
<dbReference type="AlphaFoldDB" id="A0A2P2NJ18"/>
<protein>
    <submittedName>
        <fullName evidence="1">Uncharacterized protein</fullName>
    </submittedName>
</protein>
<proteinExistence type="predicted"/>
<evidence type="ECO:0000313" key="1">
    <source>
        <dbReference type="EMBL" id="MBX42434.1"/>
    </source>
</evidence>